<sequence>MKIIQQLLRQNRVILMQLRLGYIPLNAYLHRFKKRDNPTCRDCGKEEEMVEHYLLHYKGQREKMEKNMGRERLTKKTTLSMREGWEALFKYVNSTERFKDYPRMRKVKIKEKGEVEIGT</sequence>
<evidence type="ECO:0000313" key="1">
    <source>
        <dbReference type="EMBL" id="KAF9443076.1"/>
    </source>
</evidence>
<keyword evidence="2" id="KW-1185">Reference proteome</keyword>
<organism evidence="1 2">
    <name type="scientific">Macrolepiota fuliginosa MF-IS2</name>
    <dbReference type="NCBI Taxonomy" id="1400762"/>
    <lineage>
        <taxon>Eukaryota</taxon>
        <taxon>Fungi</taxon>
        <taxon>Dikarya</taxon>
        <taxon>Basidiomycota</taxon>
        <taxon>Agaricomycotina</taxon>
        <taxon>Agaricomycetes</taxon>
        <taxon>Agaricomycetidae</taxon>
        <taxon>Agaricales</taxon>
        <taxon>Agaricineae</taxon>
        <taxon>Agaricaceae</taxon>
        <taxon>Macrolepiota</taxon>
    </lineage>
</organism>
<name>A0A9P6BWM7_9AGAR</name>
<dbReference type="OrthoDB" id="3267074at2759"/>
<evidence type="ECO:0000313" key="2">
    <source>
        <dbReference type="Proteomes" id="UP000807342"/>
    </source>
</evidence>
<dbReference type="AlphaFoldDB" id="A0A9P6BWM7"/>
<evidence type="ECO:0008006" key="3">
    <source>
        <dbReference type="Google" id="ProtNLM"/>
    </source>
</evidence>
<dbReference type="EMBL" id="MU151522">
    <property type="protein sequence ID" value="KAF9443076.1"/>
    <property type="molecule type" value="Genomic_DNA"/>
</dbReference>
<gene>
    <name evidence="1" type="ORF">P691DRAFT_680270</name>
</gene>
<dbReference type="Proteomes" id="UP000807342">
    <property type="component" value="Unassembled WGS sequence"/>
</dbReference>
<accession>A0A9P6BWM7</accession>
<protein>
    <recommendedName>
        <fullName evidence="3">Reverse transcriptase zinc-binding domain-containing protein</fullName>
    </recommendedName>
</protein>
<reference evidence="1" key="1">
    <citation type="submission" date="2020-11" db="EMBL/GenBank/DDBJ databases">
        <authorList>
            <consortium name="DOE Joint Genome Institute"/>
            <person name="Ahrendt S."/>
            <person name="Riley R."/>
            <person name="Andreopoulos W."/>
            <person name="Labutti K."/>
            <person name="Pangilinan J."/>
            <person name="Ruiz-Duenas F.J."/>
            <person name="Barrasa J.M."/>
            <person name="Sanchez-Garcia M."/>
            <person name="Camarero S."/>
            <person name="Miyauchi S."/>
            <person name="Serrano A."/>
            <person name="Linde D."/>
            <person name="Babiker R."/>
            <person name="Drula E."/>
            <person name="Ayuso-Fernandez I."/>
            <person name="Pacheco R."/>
            <person name="Padilla G."/>
            <person name="Ferreira P."/>
            <person name="Barriuso J."/>
            <person name="Kellner H."/>
            <person name="Castanera R."/>
            <person name="Alfaro M."/>
            <person name="Ramirez L."/>
            <person name="Pisabarro A.G."/>
            <person name="Kuo A."/>
            <person name="Tritt A."/>
            <person name="Lipzen A."/>
            <person name="He G."/>
            <person name="Yan M."/>
            <person name="Ng V."/>
            <person name="Cullen D."/>
            <person name="Martin F."/>
            <person name="Rosso M.-N."/>
            <person name="Henrissat B."/>
            <person name="Hibbett D."/>
            <person name="Martinez A.T."/>
            <person name="Grigoriev I.V."/>
        </authorList>
    </citation>
    <scope>NUCLEOTIDE SEQUENCE</scope>
    <source>
        <strain evidence="1">MF-IS2</strain>
    </source>
</reference>
<proteinExistence type="predicted"/>
<comment type="caution">
    <text evidence="1">The sequence shown here is derived from an EMBL/GenBank/DDBJ whole genome shotgun (WGS) entry which is preliminary data.</text>
</comment>